<proteinExistence type="inferred from homology"/>
<evidence type="ECO:0000313" key="6">
    <source>
        <dbReference type="EMBL" id="SSX19696.1"/>
    </source>
</evidence>
<dbReference type="GO" id="GO:0005375">
    <property type="term" value="F:copper ion transmembrane transporter activity"/>
    <property type="evidence" value="ECO:0007669"/>
    <property type="project" value="UniProtKB-UniRule"/>
</dbReference>
<feature type="region of interest" description="Disordered" evidence="5">
    <location>
        <begin position="1"/>
        <end position="47"/>
    </location>
</feature>
<keyword evidence="4" id="KW-0813">Transport</keyword>
<dbReference type="InterPro" id="IPR007274">
    <property type="entry name" value="Cop_transporter"/>
</dbReference>
<dbReference type="PANTHER" id="PTHR12483:SF115">
    <property type="entry name" value="COPPER TRANSPORT PROTEIN"/>
    <property type="match status" value="1"/>
</dbReference>
<keyword evidence="1 4" id="KW-0812">Transmembrane</keyword>
<comment type="similarity">
    <text evidence="4">Belongs to the copper transporter (Ctr) (TC 1.A.56) family. SLC31A subfamily.</text>
</comment>
<name>A0A336LNW1_CULSO</name>
<keyword evidence="4" id="KW-0406">Ion transport</keyword>
<evidence type="ECO:0000256" key="1">
    <source>
        <dbReference type="ARBA" id="ARBA00022692"/>
    </source>
</evidence>
<evidence type="ECO:0000256" key="4">
    <source>
        <dbReference type="RuleBase" id="RU367022"/>
    </source>
</evidence>
<keyword evidence="2 4" id="KW-1133">Transmembrane helix</keyword>
<protein>
    <recommendedName>
        <fullName evidence="4">Copper transport protein</fullName>
    </recommendedName>
</protein>
<sequence>MDHSHMDHNHEHMHHQMGQMDAISTSTSPSPELDHAHHVHHSASSDSPVQHAMNHMMSMAFHGGYNETILFEQWTISSVTGLLLSMLVIFILATLYEGLKYYREHLFWKSYNALQYRAVTLPEKNVVSEDSSRVVHMVGEVIHKQP</sequence>
<keyword evidence="3 4" id="KW-0472">Membrane</keyword>
<dbReference type="PANTHER" id="PTHR12483">
    <property type="entry name" value="SOLUTE CARRIER FAMILY 31 COPPER TRANSPORTERS"/>
    <property type="match status" value="1"/>
</dbReference>
<gene>
    <name evidence="6" type="primary">CSON015335</name>
</gene>
<feature type="transmembrane region" description="Helical" evidence="4">
    <location>
        <begin position="74"/>
        <end position="96"/>
    </location>
</feature>
<feature type="compositionally biased region" description="Basic and acidic residues" evidence="5">
    <location>
        <begin position="1"/>
        <end position="10"/>
    </location>
</feature>
<dbReference type="Pfam" id="PF04145">
    <property type="entry name" value="Ctr"/>
    <property type="match status" value="1"/>
</dbReference>
<dbReference type="OMA" id="DSHEGMD"/>
<evidence type="ECO:0000256" key="2">
    <source>
        <dbReference type="ARBA" id="ARBA00022989"/>
    </source>
</evidence>
<reference evidence="6" key="1">
    <citation type="submission" date="2018-07" db="EMBL/GenBank/DDBJ databases">
        <authorList>
            <person name="Quirk P.G."/>
            <person name="Krulwich T.A."/>
        </authorList>
    </citation>
    <scope>NUCLEOTIDE SEQUENCE</scope>
</reference>
<comment type="subcellular location">
    <subcellularLocation>
        <location evidence="4">Membrane</location>
        <topology evidence="4">Multi-pass membrane protein</topology>
    </subcellularLocation>
</comment>
<evidence type="ECO:0000256" key="5">
    <source>
        <dbReference type="SAM" id="MobiDB-lite"/>
    </source>
</evidence>
<dbReference type="VEuPathDB" id="VectorBase:CSON015335"/>
<evidence type="ECO:0000256" key="3">
    <source>
        <dbReference type="ARBA" id="ARBA00023136"/>
    </source>
</evidence>
<keyword evidence="4" id="KW-0186">Copper</keyword>
<organism evidence="6">
    <name type="scientific">Culicoides sonorensis</name>
    <name type="common">Biting midge</name>
    <dbReference type="NCBI Taxonomy" id="179676"/>
    <lineage>
        <taxon>Eukaryota</taxon>
        <taxon>Metazoa</taxon>
        <taxon>Ecdysozoa</taxon>
        <taxon>Arthropoda</taxon>
        <taxon>Hexapoda</taxon>
        <taxon>Insecta</taxon>
        <taxon>Pterygota</taxon>
        <taxon>Neoptera</taxon>
        <taxon>Endopterygota</taxon>
        <taxon>Diptera</taxon>
        <taxon>Nematocera</taxon>
        <taxon>Chironomoidea</taxon>
        <taxon>Ceratopogonidae</taxon>
        <taxon>Ceratopogoninae</taxon>
        <taxon>Culicoides</taxon>
        <taxon>Monoculicoides</taxon>
    </lineage>
</organism>
<accession>A0A336LNW1</accession>
<dbReference type="AlphaFoldDB" id="A0A336LNW1"/>
<dbReference type="GO" id="GO:0016020">
    <property type="term" value="C:membrane"/>
    <property type="evidence" value="ECO:0007669"/>
    <property type="project" value="UniProtKB-SubCell"/>
</dbReference>
<keyword evidence="4" id="KW-0187">Copper transport</keyword>
<dbReference type="EMBL" id="UFQT01000095">
    <property type="protein sequence ID" value="SSX19696.1"/>
    <property type="molecule type" value="Genomic_DNA"/>
</dbReference>